<organism evidence="3 4">
    <name type="scientific">Streptococcus merionis</name>
    <dbReference type="NCBI Taxonomy" id="400065"/>
    <lineage>
        <taxon>Bacteria</taxon>
        <taxon>Bacillati</taxon>
        <taxon>Bacillota</taxon>
        <taxon>Bacilli</taxon>
        <taxon>Lactobacillales</taxon>
        <taxon>Streptococcaceae</taxon>
        <taxon>Streptococcus</taxon>
    </lineage>
</organism>
<feature type="transmembrane region" description="Helical" evidence="2">
    <location>
        <begin position="297"/>
        <end position="322"/>
    </location>
</feature>
<reference evidence="3 4" key="1">
    <citation type="submission" date="2017-06" db="EMBL/GenBank/DDBJ databases">
        <authorList>
            <consortium name="Pathogen Informatics"/>
        </authorList>
    </citation>
    <scope>NUCLEOTIDE SEQUENCE [LARGE SCALE GENOMIC DNA]</scope>
    <source>
        <strain evidence="3 4">NCTC13788</strain>
    </source>
</reference>
<keyword evidence="2" id="KW-0812">Transmembrane</keyword>
<dbReference type="eggNOG" id="ENOG5033VFI">
    <property type="taxonomic scope" value="Bacteria"/>
</dbReference>
<sequence length="527" mass="59688">MSEYSRMESLYPRGKHGRKSRLRNEKRQEVPVEREEKSSRLSLRESRIHLPWGIIFGLSALMAVFSVANPLLMRFADSLQSQNLYAGAAMVANYIPYLDFFGTDGLIFYLLTMLGNFWGSPWLLMGIQFVFTIWSGALFYRIIWFLTYHDGISRQILLAFYLGLACLGWGGLYASLFALPFVLNGLSFMLRYLSGDTRDEGFILFGLNGALAFLIDPKSILLWLMSFVFLAVVNWRWKRKARGFYQFLATVLGFLLIVYLAGYYTVLYQNIGAAIEQTFLYPLTTLGLSLKTSFLPLMIAAGLVLVTGLLTSLVYGVMAIVASDNKPIPIFLYLLFLTTAILAVLETPFSVSNLIPLLPHGLLLTGLYMASTIKVLPSDDDEFIDYTEPKSYVALNGFLPILALLYLVAYPAWLWVSQARVQEERLLVAQHIAANTGEDEKIYAWDNSALVYLESGRWASAAYITPDTYLVDEDKRSDLNLALGYDRASYVVVNQNQPMLDSFANHLAKSYEEIDLNLHEFKVYRLK</sequence>
<name>A0A239T1U4_9STRE</name>
<accession>A0A239T1U4</accession>
<dbReference type="Proteomes" id="UP000215185">
    <property type="component" value="Chromosome 1"/>
</dbReference>
<dbReference type="STRING" id="1123308.GCA_000380085_02121"/>
<feature type="compositionally biased region" description="Basic and acidic residues" evidence="1">
    <location>
        <begin position="22"/>
        <end position="36"/>
    </location>
</feature>
<evidence type="ECO:0000256" key="2">
    <source>
        <dbReference type="SAM" id="Phobius"/>
    </source>
</evidence>
<evidence type="ECO:0000256" key="1">
    <source>
        <dbReference type="SAM" id="MobiDB-lite"/>
    </source>
</evidence>
<keyword evidence="4" id="KW-1185">Reference proteome</keyword>
<keyword evidence="2" id="KW-0472">Membrane</keyword>
<feature type="transmembrane region" description="Helical" evidence="2">
    <location>
        <begin position="328"/>
        <end position="345"/>
    </location>
</feature>
<evidence type="ECO:0000313" key="3">
    <source>
        <dbReference type="EMBL" id="SNU90914.1"/>
    </source>
</evidence>
<feature type="transmembrane region" description="Helical" evidence="2">
    <location>
        <begin position="156"/>
        <end position="182"/>
    </location>
</feature>
<dbReference type="KEGG" id="smen:SAMEA4412692_2056"/>
<feature type="transmembrane region" description="Helical" evidence="2">
    <location>
        <begin position="244"/>
        <end position="265"/>
    </location>
</feature>
<dbReference type="EMBL" id="LT906439">
    <property type="protein sequence ID" value="SNU90914.1"/>
    <property type="molecule type" value="Genomic_DNA"/>
</dbReference>
<evidence type="ECO:0000313" key="4">
    <source>
        <dbReference type="Proteomes" id="UP000215185"/>
    </source>
</evidence>
<feature type="transmembrane region" description="Helical" evidence="2">
    <location>
        <begin position="50"/>
        <end position="72"/>
    </location>
</feature>
<gene>
    <name evidence="3" type="ORF">SAMEA4412692_02056</name>
</gene>
<keyword evidence="2" id="KW-1133">Transmembrane helix</keyword>
<dbReference type="OrthoDB" id="2243499at2"/>
<feature type="transmembrane region" description="Helical" evidence="2">
    <location>
        <begin position="122"/>
        <end position="144"/>
    </location>
</feature>
<feature type="transmembrane region" description="Helical" evidence="2">
    <location>
        <begin position="397"/>
        <end position="416"/>
    </location>
</feature>
<feature type="region of interest" description="Disordered" evidence="1">
    <location>
        <begin position="1"/>
        <end position="36"/>
    </location>
</feature>
<protein>
    <submittedName>
        <fullName evidence="3">Heme/copper-type cytochrome/quinol oxidase, subunit 1</fullName>
    </submittedName>
</protein>
<feature type="transmembrane region" description="Helical" evidence="2">
    <location>
        <begin position="202"/>
        <end position="232"/>
    </location>
</feature>
<dbReference type="AlphaFoldDB" id="A0A239T1U4"/>
<feature type="transmembrane region" description="Helical" evidence="2">
    <location>
        <begin position="84"/>
        <end position="110"/>
    </location>
</feature>
<dbReference type="RefSeq" id="WP_018374671.1">
    <property type="nucleotide sequence ID" value="NZ_LT906439.1"/>
</dbReference>
<proteinExistence type="predicted"/>